<dbReference type="Pfam" id="PF02092">
    <property type="entry name" value="tRNA_synt_2f"/>
    <property type="match status" value="1"/>
</dbReference>
<evidence type="ECO:0000256" key="7">
    <source>
        <dbReference type="ARBA" id="ARBA00022840"/>
    </source>
</evidence>
<dbReference type="InterPro" id="IPR006194">
    <property type="entry name" value="Gly-tRNA-synth_heterodimer"/>
</dbReference>
<dbReference type="PANTHER" id="PTHR30075">
    <property type="entry name" value="GLYCYL-TRNA SYNTHETASE"/>
    <property type="match status" value="1"/>
</dbReference>
<gene>
    <name evidence="11 13" type="primary">glyS</name>
    <name evidence="13" type="ORF">PQ457_05570</name>
</gene>
<evidence type="ECO:0000256" key="1">
    <source>
        <dbReference type="ARBA" id="ARBA00004496"/>
    </source>
</evidence>
<keyword evidence="4 11" id="KW-0963">Cytoplasm</keyword>
<reference evidence="13 14" key="1">
    <citation type="submission" date="2023-02" db="EMBL/GenBank/DDBJ databases">
        <title>Genome sequence of Novosphingobium humi KACC 19094.</title>
        <authorList>
            <person name="Kim S."/>
            <person name="Heo J."/>
            <person name="Kwon S.-W."/>
        </authorList>
    </citation>
    <scope>NUCLEOTIDE SEQUENCE [LARGE SCALE GENOMIC DNA]</scope>
    <source>
        <strain evidence="13 14">KACC 19094</strain>
    </source>
</reference>
<organism evidence="13 14">
    <name type="scientific">Novosphingobium humi</name>
    <dbReference type="NCBI Taxonomy" id="2282397"/>
    <lineage>
        <taxon>Bacteria</taxon>
        <taxon>Pseudomonadati</taxon>
        <taxon>Pseudomonadota</taxon>
        <taxon>Alphaproteobacteria</taxon>
        <taxon>Sphingomonadales</taxon>
        <taxon>Sphingomonadaceae</taxon>
        <taxon>Novosphingobium</taxon>
    </lineage>
</organism>
<dbReference type="PRINTS" id="PR01045">
    <property type="entry name" value="TRNASYNTHGB"/>
</dbReference>
<evidence type="ECO:0000259" key="12">
    <source>
        <dbReference type="Pfam" id="PF05746"/>
    </source>
</evidence>
<keyword evidence="9 11" id="KW-0030">Aminoacyl-tRNA synthetase</keyword>
<comment type="similarity">
    <text evidence="2 11">Belongs to the class-II aminoacyl-tRNA synthetase family.</text>
</comment>
<protein>
    <recommendedName>
        <fullName evidence="11">Glycine--tRNA ligase beta subunit</fullName>
        <ecNumber evidence="11">6.1.1.14</ecNumber>
    </recommendedName>
    <alternativeName>
        <fullName evidence="11">Glycyl-tRNA synthetase beta subunit</fullName>
        <shortName evidence="11">GlyRS</shortName>
    </alternativeName>
</protein>
<dbReference type="InterPro" id="IPR015944">
    <property type="entry name" value="Gly-tRNA-synth_bsu"/>
</dbReference>
<evidence type="ECO:0000256" key="5">
    <source>
        <dbReference type="ARBA" id="ARBA00022598"/>
    </source>
</evidence>
<dbReference type="PROSITE" id="PS50861">
    <property type="entry name" value="AA_TRNA_LIGASE_II_GLYAB"/>
    <property type="match status" value="1"/>
</dbReference>
<evidence type="ECO:0000313" key="13">
    <source>
        <dbReference type="EMBL" id="WCT78437.1"/>
    </source>
</evidence>
<dbReference type="InterPro" id="IPR008909">
    <property type="entry name" value="DALR_anticod-bd"/>
</dbReference>
<evidence type="ECO:0000256" key="4">
    <source>
        <dbReference type="ARBA" id="ARBA00022490"/>
    </source>
</evidence>
<keyword evidence="7 11" id="KW-0067">ATP-binding</keyword>
<feature type="domain" description="DALR anticodon binding" evidence="12">
    <location>
        <begin position="600"/>
        <end position="696"/>
    </location>
</feature>
<evidence type="ECO:0000256" key="3">
    <source>
        <dbReference type="ARBA" id="ARBA00011209"/>
    </source>
</evidence>
<evidence type="ECO:0000256" key="6">
    <source>
        <dbReference type="ARBA" id="ARBA00022741"/>
    </source>
</evidence>
<dbReference type="RefSeq" id="WP_273618755.1">
    <property type="nucleotide sequence ID" value="NZ_CP117417.1"/>
</dbReference>
<evidence type="ECO:0000256" key="11">
    <source>
        <dbReference type="HAMAP-Rule" id="MF_00255"/>
    </source>
</evidence>
<evidence type="ECO:0000256" key="9">
    <source>
        <dbReference type="ARBA" id="ARBA00023146"/>
    </source>
</evidence>
<dbReference type="HAMAP" id="MF_00255">
    <property type="entry name" value="Gly_tRNA_synth_beta"/>
    <property type="match status" value="1"/>
</dbReference>
<accession>A0ABY7TYT9</accession>
<dbReference type="EC" id="6.1.1.14" evidence="11"/>
<keyword evidence="14" id="KW-1185">Reference proteome</keyword>
<comment type="subunit">
    <text evidence="3 11">Tetramer of two alpha and two beta subunits.</text>
</comment>
<sequence length="709" mass="75737">MSDFLLELRSEEIPARMQAGARAELEKLFRGAMAAAGVAVGELVVWSTPRRLALIARGLPVATQAVREEVKGPKASAPEQALAGFLRKTGLTREQLEERDGVLFAVTEKPGRATADVLAEAIPAIVRGFSWPKSQRWGAASLSTESLRWVRPLQGIVALLDGAVVECEVGGIVSGRETVGHRFHSSGAVTVADADSYADDLRAAHVLVNHNERQDIIRAKAKEAASAAGLTLVEDEGLVIENAGLTEWPQPLLGRFDEAFLEVPPEVIQLTARVNQKYFVCEDAAGKLANAFVCTANIDATDGGAGIIDGNRKVLAARLSDARFFWQQDLKTPLADQAKKLERITFHEKLGTVADKVARVAKLAEWLASEGIVPGADPASARQAAELCKADLVTEMVGEFPELQGLMGGYYARAEGLPDAVADAIRDHYKPVGQGDDVPTAPVTVCVALADKIDTIAAFFLIGEKPTGSKDPYALRRATLASIGLILAKGVRVSLRKLLLEAGGPVNHQLFPPAGQGQEEAMEIVHAASRQWVQFQAAVDEIITFFADRLKVQQKEAGVRHDLIDAVFALGGEDDLVRLLARVHALQAFVQTDDGKNLLAGYKRAANILKAEEKKGWDADVTNPAPEPAEAALIAALADATPKAEAAVAAEDFTGAMAALATLRSAVDDFFNDVTVNAEDPSIRSARLGLLSQLRAATHKVADFSRIEG</sequence>
<evidence type="ECO:0000313" key="14">
    <source>
        <dbReference type="Proteomes" id="UP001218231"/>
    </source>
</evidence>
<dbReference type="GO" id="GO:0004820">
    <property type="term" value="F:glycine-tRNA ligase activity"/>
    <property type="evidence" value="ECO:0007669"/>
    <property type="project" value="UniProtKB-EC"/>
</dbReference>
<proteinExistence type="inferred from homology"/>
<evidence type="ECO:0000256" key="10">
    <source>
        <dbReference type="ARBA" id="ARBA00047937"/>
    </source>
</evidence>
<dbReference type="NCBIfam" id="TIGR00211">
    <property type="entry name" value="glyS"/>
    <property type="match status" value="1"/>
</dbReference>
<keyword evidence="5 11" id="KW-0436">Ligase</keyword>
<evidence type="ECO:0000256" key="2">
    <source>
        <dbReference type="ARBA" id="ARBA00008226"/>
    </source>
</evidence>
<keyword evidence="6 11" id="KW-0547">Nucleotide-binding</keyword>
<dbReference type="SUPFAM" id="SSF109604">
    <property type="entry name" value="HD-domain/PDEase-like"/>
    <property type="match status" value="1"/>
</dbReference>
<dbReference type="PANTHER" id="PTHR30075:SF2">
    <property type="entry name" value="GLYCINE--TRNA LIGASE, CHLOROPLASTIC_MITOCHONDRIAL 2"/>
    <property type="match status" value="1"/>
</dbReference>
<dbReference type="Pfam" id="PF05746">
    <property type="entry name" value="DALR_1"/>
    <property type="match status" value="1"/>
</dbReference>
<evidence type="ECO:0000256" key="8">
    <source>
        <dbReference type="ARBA" id="ARBA00022917"/>
    </source>
</evidence>
<comment type="catalytic activity">
    <reaction evidence="10 11">
        <text>tRNA(Gly) + glycine + ATP = glycyl-tRNA(Gly) + AMP + diphosphate</text>
        <dbReference type="Rhea" id="RHEA:16013"/>
        <dbReference type="Rhea" id="RHEA-COMP:9664"/>
        <dbReference type="Rhea" id="RHEA-COMP:9683"/>
        <dbReference type="ChEBI" id="CHEBI:30616"/>
        <dbReference type="ChEBI" id="CHEBI:33019"/>
        <dbReference type="ChEBI" id="CHEBI:57305"/>
        <dbReference type="ChEBI" id="CHEBI:78442"/>
        <dbReference type="ChEBI" id="CHEBI:78522"/>
        <dbReference type="ChEBI" id="CHEBI:456215"/>
        <dbReference type="EC" id="6.1.1.14"/>
    </reaction>
</comment>
<keyword evidence="8 11" id="KW-0648">Protein biosynthesis</keyword>
<name>A0ABY7TYT9_9SPHN</name>
<dbReference type="Proteomes" id="UP001218231">
    <property type="component" value="Chromosome"/>
</dbReference>
<dbReference type="EMBL" id="CP117417">
    <property type="protein sequence ID" value="WCT78437.1"/>
    <property type="molecule type" value="Genomic_DNA"/>
</dbReference>
<comment type="subcellular location">
    <subcellularLocation>
        <location evidence="1 11">Cytoplasm</location>
    </subcellularLocation>
</comment>